<feature type="region of interest" description="Disordered" evidence="1">
    <location>
        <begin position="80"/>
        <end position="106"/>
    </location>
</feature>
<sequence length="106" mass="11563">MSTLVREPGPGIEALVLVKVKRTSQRAVCGTTDSSTPSGGRRRLDAADYESVVKLRAWPFMQRVARRATMATETGLMKGDELKAGNCSDHKRGDRLGKTTEKSTIL</sequence>
<keyword evidence="3" id="KW-1185">Reference proteome</keyword>
<proteinExistence type="predicted"/>
<accession>A0AAV7SFX5</accession>
<gene>
    <name evidence="2" type="ORF">NDU88_003177</name>
</gene>
<evidence type="ECO:0000313" key="3">
    <source>
        <dbReference type="Proteomes" id="UP001066276"/>
    </source>
</evidence>
<comment type="caution">
    <text evidence="2">The sequence shown here is derived from an EMBL/GenBank/DDBJ whole genome shotgun (WGS) entry which is preliminary data.</text>
</comment>
<evidence type="ECO:0000256" key="1">
    <source>
        <dbReference type="SAM" id="MobiDB-lite"/>
    </source>
</evidence>
<evidence type="ECO:0000313" key="2">
    <source>
        <dbReference type="EMBL" id="KAJ1162710.1"/>
    </source>
</evidence>
<dbReference type="AlphaFoldDB" id="A0AAV7SFX5"/>
<dbReference type="EMBL" id="JANPWB010000008">
    <property type="protein sequence ID" value="KAJ1162710.1"/>
    <property type="molecule type" value="Genomic_DNA"/>
</dbReference>
<organism evidence="2 3">
    <name type="scientific">Pleurodeles waltl</name>
    <name type="common">Iberian ribbed newt</name>
    <dbReference type="NCBI Taxonomy" id="8319"/>
    <lineage>
        <taxon>Eukaryota</taxon>
        <taxon>Metazoa</taxon>
        <taxon>Chordata</taxon>
        <taxon>Craniata</taxon>
        <taxon>Vertebrata</taxon>
        <taxon>Euteleostomi</taxon>
        <taxon>Amphibia</taxon>
        <taxon>Batrachia</taxon>
        <taxon>Caudata</taxon>
        <taxon>Salamandroidea</taxon>
        <taxon>Salamandridae</taxon>
        <taxon>Pleurodelinae</taxon>
        <taxon>Pleurodeles</taxon>
    </lineage>
</organism>
<dbReference type="Proteomes" id="UP001066276">
    <property type="component" value="Chromosome 4_2"/>
</dbReference>
<reference evidence="2" key="1">
    <citation type="journal article" date="2022" name="bioRxiv">
        <title>Sequencing and chromosome-scale assembly of the giantPleurodeles waltlgenome.</title>
        <authorList>
            <person name="Brown T."/>
            <person name="Elewa A."/>
            <person name="Iarovenko S."/>
            <person name="Subramanian E."/>
            <person name="Araus A.J."/>
            <person name="Petzold A."/>
            <person name="Susuki M."/>
            <person name="Suzuki K.-i.T."/>
            <person name="Hayashi T."/>
            <person name="Toyoda A."/>
            <person name="Oliveira C."/>
            <person name="Osipova E."/>
            <person name="Leigh N.D."/>
            <person name="Simon A."/>
            <person name="Yun M.H."/>
        </authorList>
    </citation>
    <scope>NUCLEOTIDE SEQUENCE</scope>
    <source>
        <strain evidence="2">20211129_DDA</strain>
        <tissue evidence="2">Liver</tissue>
    </source>
</reference>
<name>A0AAV7SFX5_PLEWA</name>
<protein>
    <submittedName>
        <fullName evidence="2">Uncharacterized protein</fullName>
    </submittedName>
</protein>